<dbReference type="NCBIfam" id="TIGR01203">
    <property type="entry name" value="HGPRTase"/>
    <property type="match status" value="1"/>
</dbReference>
<evidence type="ECO:0000256" key="10">
    <source>
        <dbReference type="ARBA" id="ARBA00022726"/>
    </source>
</evidence>
<dbReference type="GO" id="GO:0006166">
    <property type="term" value="P:purine ribonucleoside salvage"/>
    <property type="evidence" value="ECO:0007669"/>
    <property type="project" value="UniProtKB-KW"/>
</dbReference>
<dbReference type="SUPFAM" id="SSF53271">
    <property type="entry name" value="PRTase-like"/>
    <property type="match status" value="1"/>
</dbReference>
<accession>A0A1R1PGK8</accession>
<protein>
    <recommendedName>
        <fullName evidence="5 13">Hypoxanthine phosphoribosyltransferase</fullName>
        <ecNumber evidence="5 13">2.4.2.8</ecNumber>
    </recommendedName>
</protein>
<evidence type="ECO:0000256" key="6">
    <source>
        <dbReference type="ARBA" id="ARBA00022490"/>
    </source>
</evidence>
<dbReference type="PANTHER" id="PTHR43340:SF1">
    <property type="entry name" value="HYPOXANTHINE PHOSPHORIBOSYLTRANSFERASE"/>
    <property type="match status" value="1"/>
</dbReference>
<evidence type="ECO:0000256" key="1">
    <source>
        <dbReference type="ARBA" id="ARBA00001946"/>
    </source>
</evidence>
<dbReference type="PANTHER" id="PTHR43340">
    <property type="entry name" value="HYPOXANTHINE-GUANINE PHOSPHORIBOSYLTRANSFERASE"/>
    <property type="match status" value="1"/>
</dbReference>
<dbReference type="GO" id="GO:0005829">
    <property type="term" value="C:cytosol"/>
    <property type="evidence" value="ECO:0007669"/>
    <property type="project" value="TreeGrafter"/>
</dbReference>
<comment type="cofactor">
    <cofactor evidence="1 13">
        <name>Mg(2+)</name>
        <dbReference type="ChEBI" id="CHEBI:18420"/>
    </cofactor>
</comment>
<dbReference type="GO" id="GO:0032264">
    <property type="term" value="P:IMP salvage"/>
    <property type="evidence" value="ECO:0007669"/>
    <property type="project" value="UniProtKB-UniPathway"/>
</dbReference>
<evidence type="ECO:0000256" key="4">
    <source>
        <dbReference type="ARBA" id="ARBA00008391"/>
    </source>
</evidence>
<keyword evidence="10 13" id="KW-0660">Purine salvage</keyword>
<dbReference type="AlphaFoldDB" id="A0A1R1PGK8"/>
<sequence>MAQESSWIDVTGNGVGYNLSHFTYPEHYSEDITDVIIPNGLIIDRVEKLARTIIEQYDGRLVICCVLKGGHQFFADLVSFLKKFTNKDGKHLPFSLDFIRLQSYCNDESTGEVKISMTEKELRDLEGKDVLLVEDIIDTGKSMVTLLDCLKRYNLKSVKVASLLLKDTPRSNGFVPDYVGFLIPDKFIVGYCLDYNDVFRDLDHICTISEIGKKKYAK</sequence>
<dbReference type="GO" id="GO:0004422">
    <property type="term" value="F:hypoxanthine phosphoribosyltransferase activity"/>
    <property type="evidence" value="ECO:0007669"/>
    <property type="project" value="InterPro"/>
</dbReference>
<keyword evidence="7 13" id="KW-0328">Glycosyltransferase</keyword>
<comment type="similarity">
    <text evidence="4 13">Belongs to the purine/pyrimidine phosphoribosyltransferase family.</text>
</comment>
<comment type="subcellular location">
    <subcellularLocation>
        <location evidence="2 13">Cytoplasm</location>
    </subcellularLocation>
</comment>
<proteinExistence type="inferred from homology"/>
<name>A0A1R1PGK8_ZANCU</name>
<comment type="catalytic activity">
    <reaction evidence="13">
        <text>IMP + diphosphate = hypoxanthine + 5-phospho-alpha-D-ribose 1-diphosphate</text>
        <dbReference type="Rhea" id="RHEA:17973"/>
        <dbReference type="ChEBI" id="CHEBI:17368"/>
        <dbReference type="ChEBI" id="CHEBI:33019"/>
        <dbReference type="ChEBI" id="CHEBI:58017"/>
        <dbReference type="ChEBI" id="CHEBI:58053"/>
        <dbReference type="EC" id="2.4.2.8"/>
    </reaction>
</comment>
<dbReference type="InterPro" id="IPR005904">
    <property type="entry name" value="Hxn_phspho_trans"/>
</dbReference>
<evidence type="ECO:0000256" key="11">
    <source>
        <dbReference type="ARBA" id="ARBA00022741"/>
    </source>
</evidence>
<organism evidence="15 16">
    <name type="scientific">Zancudomyces culisetae</name>
    <name type="common">Gut fungus</name>
    <name type="synonym">Smittium culisetae</name>
    <dbReference type="NCBI Taxonomy" id="1213189"/>
    <lineage>
        <taxon>Eukaryota</taxon>
        <taxon>Fungi</taxon>
        <taxon>Fungi incertae sedis</taxon>
        <taxon>Zoopagomycota</taxon>
        <taxon>Kickxellomycotina</taxon>
        <taxon>Harpellomycetes</taxon>
        <taxon>Harpellales</taxon>
        <taxon>Legeriomycetaceae</taxon>
        <taxon>Zancudomyces</taxon>
    </lineage>
</organism>
<dbReference type="GO" id="GO:0000166">
    <property type="term" value="F:nucleotide binding"/>
    <property type="evidence" value="ECO:0007669"/>
    <property type="project" value="UniProtKB-KW"/>
</dbReference>
<dbReference type="OrthoDB" id="9449045at2759"/>
<evidence type="ECO:0000256" key="5">
    <source>
        <dbReference type="ARBA" id="ARBA00011895"/>
    </source>
</evidence>
<dbReference type="GO" id="GO:0000287">
    <property type="term" value="F:magnesium ion binding"/>
    <property type="evidence" value="ECO:0007669"/>
    <property type="project" value="TreeGrafter"/>
</dbReference>
<comment type="pathway">
    <text evidence="3 13">Purine metabolism; IMP biosynthesis via salvage pathway; IMP from hypoxanthine: step 1/1.</text>
</comment>
<dbReference type="InterPro" id="IPR050408">
    <property type="entry name" value="HGPRT"/>
</dbReference>
<evidence type="ECO:0000256" key="9">
    <source>
        <dbReference type="ARBA" id="ARBA00022723"/>
    </source>
</evidence>
<evidence type="ECO:0000313" key="15">
    <source>
        <dbReference type="EMBL" id="OMH80077.1"/>
    </source>
</evidence>
<feature type="domain" description="Phosphoribosyltransferase" evidence="14">
    <location>
        <begin position="39"/>
        <end position="195"/>
    </location>
</feature>
<keyword evidence="8 13" id="KW-0808">Transferase</keyword>
<evidence type="ECO:0000256" key="12">
    <source>
        <dbReference type="ARBA" id="ARBA00022842"/>
    </source>
</evidence>
<keyword evidence="11 13" id="KW-0547">Nucleotide-binding</keyword>
<evidence type="ECO:0000256" key="2">
    <source>
        <dbReference type="ARBA" id="ARBA00004496"/>
    </source>
</evidence>
<evidence type="ECO:0000256" key="13">
    <source>
        <dbReference type="RuleBase" id="RU364099"/>
    </source>
</evidence>
<dbReference type="InterPro" id="IPR000836">
    <property type="entry name" value="PRTase_dom"/>
</dbReference>
<evidence type="ECO:0000256" key="3">
    <source>
        <dbReference type="ARBA" id="ARBA00004669"/>
    </source>
</evidence>
<dbReference type="CDD" id="cd06223">
    <property type="entry name" value="PRTases_typeI"/>
    <property type="match status" value="1"/>
</dbReference>
<dbReference type="GO" id="GO:0032263">
    <property type="term" value="P:GMP salvage"/>
    <property type="evidence" value="ECO:0007669"/>
    <property type="project" value="TreeGrafter"/>
</dbReference>
<evidence type="ECO:0000259" key="14">
    <source>
        <dbReference type="Pfam" id="PF00156"/>
    </source>
</evidence>
<dbReference type="UniPathway" id="UPA00591">
    <property type="reaction ID" value="UER00648"/>
</dbReference>
<dbReference type="Pfam" id="PF00156">
    <property type="entry name" value="Pribosyltran"/>
    <property type="match status" value="1"/>
</dbReference>
<reference evidence="16" key="1">
    <citation type="submission" date="2017-01" db="EMBL/GenBank/DDBJ databases">
        <authorList>
            <person name="Wang Y."/>
            <person name="White M."/>
            <person name="Kvist S."/>
            <person name="Moncalvo J.-M."/>
        </authorList>
    </citation>
    <scope>NUCLEOTIDE SEQUENCE [LARGE SCALE GENOMIC DNA]</scope>
    <source>
        <strain evidence="16">COL-18-3</strain>
    </source>
</reference>
<dbReference type="Gene3D" id="3.40.50.2020">
    <property type="match status" value="1"/>
</dbReference>
<dbReference type="GO" id="GO:0006178">
    <property type="term" value="P:guanine salvage"/>
    <property type="evidence" value="ECO:0007669"/>
    <property type="project" value="TreeGrafter"/>
</dbReference>
<evidence type="ECO:0000313" key="16">
    <source>
        <dbReference type="Proteomes" id="UP000188320"/>
    </source>
</evidence>
<keyword evidence="6 13" id="KW-0963">Cytoplasm</keyword>
<keyword evidence="12 13" id="KW-0460">Magnesium</keyword>
<dbReference type="EC" id="2.4.2.8" evidence="5 13"/>
<dbReference type="Proteomes" id="UP000188320">
    <property type="component" value="Unassembled WGS sequence"/>
</dbReference>
<dbReference type="FunFam" id="3.40.50.2020:FF:000053">
    <property type="entry name" value="Hypoxanthine phosphoribosyltransferase"/>
    <property type="match status" value="1"/>
</dbReference>
<keyword evidence="16" id="KW-1185">Reference proteome</keyword>
<evidence type="ECO:0000256" key="7">
    <source>
        <dbReference type="ARBA" id="ARBA00022676"/>
    </source>
</evidence>
<evidence type="ECO:0000256" key="8">
    <source>
        <dbReference type="ARBA" id="ARBA00022679"/>
    </source>
</evidence>
<comment type="caution">
    <text evidence="15">The sequence shown here is derived from an EMBL/GenBank/DDBJ whole genome shotgun (WGS) entry which is preliminary data.</text>
</comment>
<dbReference type="EMBL" id="LSSK01001316">
    <property type="protein sequence ID" value="OMH80077.1"/>
    <property type="molecule type" value="Genomic_DNA"/>
</dbReference>
<gene>
    <name evidence="15" type="ORF">AX774_g6493</name>
</gene>
<dbReference type="GO" id="GO:0046100">
    <property type="term" value="P:hypoxanthine metabolic process"/>
    <property type="evidence" value="ECO:0007669"/>
    <property type="project" value="TreeGrafter"/>
</dbReference>
<keyword evidence="9 13" id="KW-0479">Metal-binding</keyword>
<dbReference type="InterPro" id="IPR029057">
    <property type="entry name" value="PRTase-like"/>
</dbReference>